<feature type="region of interest" description="Disordered" evidence="8">
    <location>
        <begin position="706"/>
        <end position="732"/>
    </location>
</feature>
<accession>R7T474</accession>
<keyword evidence="5 9" id="KW-1133">Transmembrane helix</keyword>
<dbReference type="FunCoup" id="R7T474">
    <property type="interactions" value="80"/>
</dbReference>
<feature type="signal peptide" evidence="10">
    <location>
        <begin position="1"/>
        <end position="31"/>
    </location>
</feature>
<dbReference type="PRINTS" id="PR00205">
    <property type="entry name" value="CADHERIN"/>
</dbReference>
<evidence type="ECO:0000256" key="8">
    <source>
        <dbReference type="SAM" id="MobiDB-lite"/>
    </source>
</evidence>
<dbReference type="OMA" id="VIFDNDY"/>
<evidence type="ECO:0000256" key="4">
    <source>
        <dbReference type="ARBA" id="ARBA00022837"/>
    </source>
</evidence>
<evidence type="ECO:0000256" key="5">
    <source>
        <dbReference type="ARBA" id="ARBA00022989"/>
    </source>
</evidence>
<dbReference type="PROSITE" id="PS50268">
    <property type="entry name" value="CADHERIN_2"/>
    <property type="match status" value="5"/>
</dbReference>
<dbReference type="InterPro" id="IPR002126">
    <property type="entry name" value="Cadherin-like_dom"/>
</dbReference>
<gene>
    <name evidence="12" type="ORF">CAPTEDRAFT_220202</name>
</gene>
<feature type="compositionally biased region" description="Polar residues" evidence="8">
    <location>
        <begin position="707"/>
        <end position="729"/>
    </location>
</feature>
<evidence type="ECO:0000256" key="3">
    <source>
        <dbReference type="ARBA" id="ARBA00022737"/>
    </source>
</evidence>
<keyword evidence="4 7" id="KW-0106">Calcium</keyword>
<proteinExistence type="predicted"/>
<keyword evidence="3" id="KW-0677">Repeat</keyword>
<dbReference type="EMBL" id="KB312172">
    <property type="protein sequence ID" value="ELT87727.1"/>
    <property type="molecule type" value="Genomic_DNA"/>
</dbReference>
<dbReference type="STRING" id="283909.R7T474"/>
<evidence type="ECO:0000256" key="6">
    <source>
        <dbReference type="ARBA" id="ARBA00023136"/>
    </source>
</evidence>
<dbReference type="EMBL" id="AMQN01015721">
    <property type="status" value="NOT_ANNOTATED_CDS"/>
    <property type="molecule type" value="Genomic_DNA"/>
</dbReference>
<dbReference type="SMART" id="SM00112">
    <property type="entry name" value="CA"/>
    <property type="match status" value="5"/>
</dbReference>
<dbReference type="PANTHER" id="PTHR24026:SF126">
    <property type="entry name" value="PROTOCADHERIN FAT 4"/>
    <property type="match status" value="1"/>
</dbReference>
<reference evidence="13" key="3">
    <citation type="submission" date="2015-06" db="UniProtKB">
        <authorList>
            <consortium name="EnsemblMetazoa"/>
        </authorList>
    </citation>
    <scope>IDENTIFICATION</scope>
</reference>
<reference evidence="12 14" key="2">
    <citation type="journal article" date="2013" name="Nature">
        <title>Insights into bilaterian evolution from three spiralian genomes.</title>
        <authorList>
            <person name="Simakov O."/>
            <person name="Marletaz F."/>
            <person name="Cho S.J."/>
            <person name="Edsinger-Gonzales E."/>
            <person name="Havlak P."/>
            <person name="Hellsten U."/>
            <person name="Kuo D.H."/>
            <person name="Larsson T."/>
            <person name="Lv J."/>
            <person name="Arendt D."/>
            <person name="Savage R."/>
            <person name="Osoegawa K."/>
            <person name="de Jong P."/>
            <person name="Grimwood J."/>
            <person name="Chapman J.A."/>
            <person name="Shapiro H."/>
            <person name="Aerts A."/>
            <person name="Otillar R.P."/>
            <person name="Terry A.Y."/>
            <person name="Boore J.L."/>
            <person name="Grigoriev I.V."/>
            <person name="Lindberg D.R."/>
            <person name="Seaver E.C."/>
            <person name="Weisblat D.A."/>
            <person name="Putnam N.H."/>
            <person name="Rokhsar D.S."/>
        </authorList>
    </citation>
    <scope>NUCLEOTIDE SEQUENCE</scope>
    <source>
        <strain evidence="12 14">I ESC-2004</strain>
    </source>
</reference>
<dbReference type="InterPro" id="IPR015919">
    <property type="entry name" value="Cadherin-like_sf"/>
</dbReference>
<organism evidence="12">
    <name type="scientific">Capitella teleta</name>
    <name type="common">Polychaete worm</name>
    <dbReference type="NCBI Taxonomy" id="283909"/>
    <lineage>
        <taxon>Eukaryota</taxon>
        <taxon>Metazoa</taxon>
        <taxon>Spiralia</taxon>
        <taxon>Lophotrochozoa</taxon>
        <taxon>Annelida</taxon>
        <taxon>Polychaeta</taxon>
        <taxon>Sedentaria</taxon>
        <taxon>Scolecida</taxon>
        <taxon>Capitellidae</taxon>
        <taxon>Capitella</taxon>
    </lineage>
</organism>
<dbReference type="HOGENOM" id="CLU_338105_0_0_1"/>
<dbReference type="EnsemblMetazoa" id="CapteT220202">
    <property type="protein sequence ID" value="CapteP220202"/>
    <property type="gene ID" value="CapteG220202"/>
</dbReference>
<feature type="domain" description="Cadherin" evidence="11">
    <location>
        <begin position="376"/>
        <end position="487"/>
    </location>
</feature>
<comment type="subcellular location">
    <subcellularLocation>
        <location evidence="1">Membrane</location>
    </subcellularLocation>
</comment>
<evidence type="ECO:0000256" key="9">
    <source>
        <dbReference type="SAM" id="Phobius"/>
    </source>
</evidence>
<feature type="transmembrane region" description="Helical" evidence="9">
    <location>
        <begin position="594"/>
        <end position="619"/>
    </location>
</feature>
<dbReference type="Pfam" id="PF00028">
    <property type="entry name" value="Cadherin"/>
    <property type="match status" value="4"/>
</dbReference>
<evidence type="ECO:0000256" key="2">
    <source>
        <dbReference type="ARBA" id="ARBA00022692"/>
    </source>
</evidence>
<keyword evidence="10" id="KW-0732">Signal</keyword>
<dbReference type="InterPro" id="IPR020894">
    <property type="entry name" value="Cadherin_CS"/>
</dbReference>
<name>R7T474_CAPTE</name>
<dbReference type="SUPFAM" id="SSF49313">
    <property type="entry name" value="Cadherin-like"/>
    <property type="match status" value="4"/>
</dbReference>
<feature type="domain" description="Cadherin" evidence="11">
    <location>
        <begin position="55"/>
        <end position="147"/>
    </location>
</feature>
<dbReference type="GO" id="GO:0005886">
    <property type="term" value="C:plasma membrane"/>
    <property type="evidence" value="ECO:0007669"/>
    <property type="project" value="UniProtKB-SubCell"/>
</dbReference>
<dbReference type="Gene3D" id="2.60.40.60">
    <property type="entry name" value="Cadherins"/>
    <property type="match status" value="5"/>
</dbReference>
<sequence length="842" mass="91942">MPSSPMDKSLIKMQFSLLALLMVLGTGRAVAQRNPNGNPCGSPQSDTGYFSLPGTSEDLPVGSVLHHFEFFGSHQEIITSLVGGSDYFTYDDVSRNLTVVKQLQVPPDGGEILLMLECTILRSEGSRKTNWSVIISLIDINDNPPIFTKPHYNIDLSELSAIGASVITVSATDADPTNSYITYDVVEGPYSRYFTFANPSNGLLSLNEKIDYEASPTITLTVIAKDNPLKDDAHGDNVRLQPILNSTSEIIISILDGDDQNPLFQFPDQCIGLVAEATPQGTEVGVNPALTAYDPDYGINATVKYSLIPDPVDQDDQYFDLDPDTANVTLRNSALRRGKKFSLVVQATQKDDPNRYSRSLLRIYVQPANENVPHFEQDQYTSTLVENTPIGTIVTTVAAVDNDEGCNSYFMKEEEGSQGTILFYNFETVHSKFTINKKSGVITTKDSLSIDYKDTYSLTVTVTDGNNTDTTEVVVTVLKAETQNPVMSESSYQFDGRTETGMILGSVSATDGDVGSVITFSLVDTSGLFSINPVSGEISITGDAMNINKNEYTLFVLATDNDAPPRTASAPVTVTFSDVTPGGSVQYTDTETNLVVIIILAVLLGCLLLINIILIIYIYRRLKEGEFSMRRSFQHGLDLNTDKAVHYAEVSDPEGLAYKPTARHINLYQDVQIDGDSTTTQENPFHSSDEHENRSSLYYSYDLNPEVGSSRSNRPAYTSSSIRQGFSDSDANDPTYATVVKKNNAQAMHEVNEIALAYDTAISPMDTMSEHTSSVSTINDGLPSNYPHDQMGTYRGGLSGSTQRLVTPKGSVSRNGGIDNQGLDNAAMMSAPREKPDITVYY</sequence>
<evidence type="ECO:0000256" key="7">
    <source>
        <dbReference type="PROSITE-ProRule" id="PRU00043"/>
    </source>
</evidence>
<evidence type="ECO:0000313" key="13">
    <source>
        <dbReference type="EnsemblMetazoa" id="CapteP220202"/>
    </source>
</evidence>
<keyword evidence="2 9" id="KW-0812">Transmembrane</keyword>
<dbReference type="GO" id="GO:0005509">
    <property type="term" value="F:calcium ion binding"/>
    <property type="evidence" value="ECO:0007669"/>
    <property type="project" value="UniProtKB-UniRule"/>
</dbReference>
<feature type="domain" description="Cadherin" evidence="11">
    <location>
        <begin position="148"/>
        <end position="264"/>
    </location>
</feature>
<dbReference type="CDD" id="cd11304">
    <property type="entry name" value="Cadherin_repeat"/>
    <property type="match status" value="4"/>
</dbReference>
<evidence type="ECO:0000256" key="1">
    <source>
        <dbReference type="ARBA" id="ARBA00004370"/>
    </source>
</evidence>
<evidence type="ECO:0000313" key="14">
    <source>
        <dbReference type="Proteomes" id="UP000014760"/>
    </source>
</evidence>
<feature type="domain" description="Cadherin" evidence="11">
    <location>
        <begin position="274"/>
        <end position="375"/>
    </location>
</feature>
<dbReference type="OrthoDB" id="6144753at2759"/>
<evidence type="ECO:0000313" key="12">
    <source>
        <dbReference type="EMBL" id="ELT87727.1"/>
    </source>
</evidence>
<evidence type="ECO:0000256" key="10">
    <source>
        <dbReference type="SAM" id="SignalP"/>
    </source>
</evidence>
<dbReference type="GO" id="GO:0007156">
    <property type="term" value="P:homophilic cell adhesion via plasma membrane adhesion molecules"/>
    <property type="evidence" value="ECO:0007669"/>
    <property type="project" value="InterPro"/>
</dbReference>
<keyword evidence="14" id="KW-1185">Reference proteome</keyword>
<evidence type="ECO:0000259" key="11">
    <source>
        <dbReference type="PROSITE" id="PS50268"/>
    </source>
</evidence>
<feature type="chain" id="PRO_5008786639" description="Cadherin domain-containing protein" evidence="10">
    <location>
        <begin position="32"/>
        <end position="842"/>
    </location>
</feature>
<feature type="domain" description="Cadherin" evidence="11">
    <location>
        <begin position="501"/>
        <end position="587"/>
    </location>
</feature>
<dbReference type="PANTHER" id="PTHR24026">
    <property type="entry name" value="FAT ATYPICAL CADHERIN-RELATED"/>
    <property type="match status" value="1"/>
</dbReference>
<dbReference type="Proteomes" id="UP000014760">
    <property type="component" value="Unassembled WGS sequence"/>
</dbReference>
<keyword evidence="6 9" id="KW-0472">Membrane</keyword>
<dbReference type="AlphaFoldDB" id="R7T474"/>
<dbReference type="PROSITE" id="PS00232">
    <property type="entry name" value="CADHERIN_1"/>
    <property type="match status" value="1"/>
</dbReference>
<protein>
    <recommendedName>
        <fullName evidence="11">Cadherin domain-containing protein</fullName>
    </recommendedName>
</protein>
<reference evidence="14" key="1">
    <citation type="submission" date="2012-12" db="EMBL/GenBank/DDBJ databases">
        <authorList>
            <person name="Hellsten U."/>
            <person name="Grimwood J."/>
            <person name="Chapman J.A."/>
            <person name="Shapiro H."/>
            <person name="Aerts A."/>
            <person name="Otillar R.P."/>
            <person name="Terry A.Y."/>
            <person name="Boore J.L."/>
            <person name="Simakov O."/>
            <person name="Marletaz F."/>
            <person name="Cho S.-J."/>
            <person name="Edsinger-Gonzales E."/>
            <person name="Havlak P."/>
            <person name="Kuo D.-H."/>
            <person name="Larsson T."/>
            <person name="Lv J."/>
            <person name="Arendt D."/>
            <person name="Savage R."/>
            <person name="Osoegawa K."/>
            <person name="de Jong P."/>
            <person name="Lindberg D.R."/>
            <person name="Seaver E.C."/>
            <person name="Weisblat D.A."/>
            <person name="Putnam N.H."/>
            <person name="Grigoriev I.V."/>
            <person name="Rokhsar D.S."/>
        </authorList>
    </citation>
    <scope>NUCLEOTIDE SEQUENCE</scope>
    <source>
        <strain evidence="14">I ESC-2004</strain>
    </source>
</reference>